<sequence>MRFSLLLLLMSLLSAINILGQENDKKLNFSVEAGHLSGIGNVRHTEDIYHENFMKGSRLRFVLGYELNDYFSTGLGFGLDGYKSNYSFSEPYYNTAPLFIEFNGKLRKSGNTPDASIKFGNSIKFSESFESGLHFSFDVGYSIKWNKIKIRPSLGYNIQQIRNANIEIYDESNNNLSSYDSNILLKSLSFNLRFTF</sequence>
<keyword evidence="3" id="KW-1185">Reference proteome</keyword>
<proteinExistence type="predicted"/>
<dbReference type="EMBL" id="CP028923">
    <property type="protein sequence ID" value="QCK13557.1"/>
    <property type="molecule type" value="Genomic_DNA"/>
</dbReference>
<gene>
    <name evidence="2" type="ORF">DCC35_01705</name>
</gene>
<evidence type="ECO:0000313" key="2">
    <source>
        <dbReference type="EMBL" id="QCK13557.1"/>
    </source>
</evidence>
<dbReference type="KEGG" id="fpf:DCC35_01705"/>
<dbReference type="RefSeq" id="WP_137089155.1">
    <property type="nucleotide sequence ID" value="NZ_CP028923.1"/>
</dbReference>
<name>A0A4D7JFW3_9BACT</name>
<dbReference type="OrthoDB" id="1066409at2"/>
<keyword evidence="1" id="KW-0732">Signal</keyword>
<accession>A0A4D7JFW3</accession>
<protein>
    <recommendedName>
        <fullName evidence="4">Outer membrane protein beta-barrel domain-containing protein</fullName>
    </recommendedName>
</protein>
<organism evidence="2 3">
    <name type="scientific">Mangrovivirga cuniculi</name>
    <dbReference type="NCBI Taxonomy" id="2715131"/>
    <lineage>
        <taxon>Bacteria</taxon>
        <taxon>Pseudomonadati</taxon>
        <taxon>Bacteroidota</taxon>
        <taxon>Cytophagia</taxon>
        <taxon>Cytophagales</taxon>
        <taxon>Mangrovivirgaceae</taxon>
        <taxon>Mangrovivirga</taxon>
    </lineage>
</organism>
<reference evidence="2 3" key="1">
    <citation type="submission" date="2018-04" db="EMBL/GenBank/DDBJ databases">
        <title>Complete genome uncultured novel isolate.</title>
        <authorList>
            <person name="Merlino G."/>
        </authorList>
    </citation>
    <scope>NUCLEOTIDE SEQUENCE [LARGE SCALE GENOMIC DNA]</scope>
    <source>
        <strain evidence="3">R1DC9</strain>
    </source>
</reference>
<dbReference type="AlphaFoldDB" id="A0A4D7JFW3"/>
<feature type="chain" id="PRO_5020565009" description="Outer membrane protein beta-barrel domain-containing protein" evidence="1">
    <location>
        <begin position="21"/>
        <end position="196"/>
    </location>
</feature>
<feature type="signal peptide" evidence="1">
    <location>
        <begin position="1"/>
        <end position="20"/>
    </location>
</feature>
<evidence type="ECO:0008006" key="4">
    <source>
        <dbReference type="Google" id="ProtNLM"/>
    </source>
</evidence>
<evidence type="ECO:0000256" key="1">
    <source>
        <dbReference type="SAM" id="SignalP"/>
    </source>
</evidence>
<evidence type="ECO:0000313" key="3">
    <source>
        <dbReference type="Proteomes" id="UP000298616"/>
    </source>
</evidence>
<dbReference type="Proteomes" id="UP000298616">
    <property type="component" value="Chromosome"/>
</dbReference>